<evidence type="ECO:0000256" key="4">
    <source>
        <dbReference type="ARBA" id="ARBA00022475"/>
    </source>
</evidence>
<gene>
    <name evidence="15" type="ORF">TREES_T100008956</name>
</gene>
<evidence type="ECO:0000256" key="13">
    <source>
        <dbReference type="RuleBase" id="RU364061"/>
    </source>
</evidence>
<dbReference type="GO" id="GO:0019236">
    <property type="term" value="P:response to pheromone"/>
    <property type="evidence" value="ECO:0007669"/>
    <property type="project" value="UniProtKB-KW"/>
</dbReference>
<proteinExistence type="inferred from homology"/>
<protein>
    <recommendedName>
        <fullName evidence="13">Vomeronasal type-1 receptor</fullName>
    </recommendedName>
</protein>
<name>L9KSU8_TUPCH</name>
<evidence type="ECO:0000313" key="15">
    <source>
        <dbReference type="EMBL" id="ELW65876.1"/>
    </source>
</evidence>
<keyword evidence="8 13" id="KW-0297">G-protein coupled receptor</keyword>
<dbReference type="EMBL" id="KB320671">
    <property type="protein sequence ID" value="ELW65876.1"/>
    <property type="molecule type" value="Genomic_DNA"/>
</dbReference>
<evidence type="ECO:0000256" key="10">
    <source>
        <dbReference type="ARBA" id="ARBA00023170"/>
    </source>
</evidence>
<evidence type="ECO:0000256" key="2">
    <source>
        <dbReference type="ARBA" id="ARBA00004651"/>
    </source>
</evidence>
<comment type="similarity">
    <text evidence="3 13">Belongs to the G-protein coupled receptor 1 family.</text>
</comment>
<feature type="domain" description="G-protein coupled receptors family 1 profile" evidence="14">
    <location>
        <begin position="19"/>
        <end position="252"/>
    </location>
</feature>
<evidence type="ECO:0000256" key="12">
    <source>
        <dbReference type="ARBA" id="ARBA00023224"/>
    </source>
</evidence>
<evidence type="ECO:0000256" key="1">
    <source>
        <dbReference type="ARBA" id="ARBA00003878"/>
    </source>
</evidence>
<reference evidence="16" key="2">
    <citation type="journal article" date="2013" name="Nat. Commun.">
        <title>Genome of the Chinese tree shrew.</title>
        <authorList>
            <person name="Fan Y."/>
            <person name="Huang Z.Y."/>
            <person name="Cao C.C."/>
            <person name="Chen C.S."/>
            <person name="Chen Y.X."/>
            <person name="Fan D.D."/>
            <person name="He J."/>
            <person name="Hou H.L."/>
            <person name="Hu L."/>
            <person name="Hu X.T."/>
            <person name="Jiang X.T."/>
            <person name="Lai R."/>
            <person name="Lang Y.S."/>
            <person name="Liang B."/>
            <person name="Liao S.G."/>
            <person name="Mu D."/>
            <person name="Ma Y.Y."/>
            <person name="Niu Y.Y."/>
            <person name="Sun X.Q."/>
            <person name="Xia J.Q."/>
            <person name="Xiao J."/>
            <person name="Xiong Z.Q."/>
            <person name="Xu L."/>
            <person name="Yang L."/>
            <person name="Zhang Y."/>
            <person name="Zhao W."/>
            <person name="Zhao X.D."/>
            <person name="Zheng Y.T."/>
            <person name="Zhou J.M."/>
            <person name="Zhu Y.B."/>
            <person name="Zhang G.J."/>
            <person name="Wang J."/>
            <person name="Yao Y.G."/>
        </authorList>
    </citation>
    <scope>NUCLEOTIDE SEQUENCE [LARGE SCALE GENOMIC DNA]</scope>
</reference>
<keyword evidence="16" id="KW-1185">Reference proteome</keyword>
<dbReference type="InterPro" id="IPR004072">
    <property type="entry name" value="Vmron_rcpt_1"/>
</dbReference>
<evidence type="ECO:0000313" key="16">
    <source>
        <dbReference type="Proteomes" id="UP000011518"/>
    </source>
</evidence>
<dbReference type="GO" id="GO:0016503">
    <property type="term" value="F:pheromone receptor activity"/>
    <property type="evidence" value="ECO:0007669"/>
    <property type="project" value="InterPro"/>
</dbReference>
<organism evidence="15 16">
    <name type="scientific">Tupaia chinensis</name>
    <name type="common">Chinese tree shrew</name>
    <name type="synonym">Tupaia belangeri chinensis</name>
    <dbReference type="NCBI Taxonomy" id="246437"/>
    <lineage>
        <taxon>Eukaryota</taxon>
        <taxon>Metazoa</taxon>
        <taxon>Chordata</taxon>
        <taxon>Craniata</taxon>
        <taxon>Vertebrata</taxon>
        <taxon>Euteleostomi</taxon>
        <taxon>Mammalia</taxon>
        <taxon>Eutheria</taxon>
        <taxon>Euarchontoglires</taxon>
        <taxon>Scandentia</taxon>
        <taxon>Tupaiidae</taxon>
        <taxon>Tupaia</taxon>
    </lineage>
</organism>
<dbReference type="eggNOG" id="ENOG502SPYM">
    <property type="taxonomic scope" value="Eukaryota"/>
</dbReference>
<dbReference type="FunFam" id="1.20.1070.10:FF:000033">
    <property type="entry name" value="Vomeronasal type-1 receptor"/>
    <property type="match status" value="1"/>
</dbReference>
<evidence type="ECO:0000256" key="6">
    <source>
        <dbReference type="ARBA" id="ARBA00022692"/>
    </source>
</evidence>
<dbReference type="InterPro" id="IPR017452">
    <property type="entry name" value="GPCR_Rhodpsn_7TM"/>
</dbReference>
<keyword evidence="11" id="KW-0325">Glycoprotein</keyword>
<dbReference type="Pfam" id="PF03402">
    <property type="entry name" value="V1R"/>
    <property type="match status" value="1"/>
</dbReference>
<dbReference type="PANTHER" id="PTHR24062">
    <property type="entry name" value="VOMERONASAL TYPE-1 RECEPTOR"/>
    <property type="match status" value="1"/>
</dbReference>
<evidence type="ECO:0000256" key="9">
    <source>
        <dbReference type="ARBA" id="ARBA00023136"/>
    </source>
</evidence>
<evidence type="ECO:0000256" key="11">
    <source>
        <dbReference type="ARBA" id="ARBA00023180"/>
    </source>
</evidence>
<comment type="subcellular location">
    <subcellularLocation>
        <location evidence="2 13">Cell membrane</location>
        <topology evidence="2 13">Multi-pass membrane protein</topology>
    </subcellularLocation>
</comment>
<evidence type="ECO:0000256" key="7">
    <source>
        <dbReference type="ARBA" id="ARBA00022989"/>
    </source>
</evidence>
<dbReference type="Gene3D" id="1.20.1070.10">
    <property type="entry name" value="Rhodopsin 7-helix transmembrane proteins"/>
    <property type="match status" value="1"/>
</dbReference>
<evidence type="ECO:0000256" key="5">
    <source>
        <dbReference type="ARBA" id="ARBA00022507"/>
    </source>
</evidence>
<dbReference type="AlphaFoldDB" id="L9KSU8"/>
<dbReference type="InParanoid" id="L9KSU8"/>
<feature type="transmembrane region" description="Helical" evidence="13">
    <location>
        <begin position="125"/>
        <end position="147"/>
    </location>
</feature>
<keyword evidence="10 13" id="KW-0675">Receptor</keyword>
<keyword evidence="6 13" id="KW-0812">Transmembrane</keyword>
<keyword evidence="12 13" id="KW-0807">Transducer</keyword>
<feature type="transmembrane region" description="Helical" evidence="13">
    <location>
        <begin position="186"/>
        <end position="203"/>
    </location>
</feature>
<dbReference type="GO" id="GO:0007606">
    <property type="term" value="P:sensory perception of chemical stimulus"/>
    <property type="evidence" value="ECO:0007669"/>
    <property type="project" value="UniProtKB-ARBA"/>
</dbReference>
<keyword evidence="5 13" id="KW-0589">Pheromone response</keyword>
<keyword evidence="7 13" id="KW-1133">Transmembrane helix</keyword>
<evidence type="ECO:0000256" key="3">
    <source>
        <dbReference type="ARBA" id="ARBA00010663"/>
    </source>
</evidence>
<feature type="transmembrane region" description="Helical" evidence="13">
    <location>
        <begin position="232"/>
        <end position="251"/>
    </location>
</feature>
<evidence type="ECO:0000256" key="8">
    <source>
        <dbReference type="ARBA" id="ARBA00023040"/>
    </source>
</evidence>
<dbReference type="GO" id="GO:0005886">
    <property type="term" value="C:plasma membrane"/>
    <property type="evidence" value="ECO:0007669"/>
    <property type="project" value="UniProtKB-SubCell"/>
</dbReference>
<feature type="transmembrane region" description="Helical" evidence="13">
    <location>
        <begin position="7"/>
        <end position="33"/>
    </location>
</feature>
<dbReference type="SUPFAM" id="SSF81321">
    <property type="entry name" value="Family A G protein-coupled receptor-like"/>
    <property type="match status" value="1"/>
</dbReference>
<dbReference type="Proteomes" id="UP000011518">
    <property type="component" value="Unassembled WGS sequence"/>
</dbReference>
<comment type="function">
    <text evidence="1">Putative pheromone receptor.</text>
</comment>
<accession>L9KSU8</accession>
<keyword evidence="4 13" id="KW-1003">Cell membrane</keyword>
<keyword evidence="9 13" id="KW-0472">Membrane</keyword>
<dbReference type="PROSITE" id="PS50262">
    <property type="entry name" value="G_PROTEIN_RECEP_F1_2"/>
    <property type="match status" value="1"/>
</dbReference>
<reference evidence="16" key="1">
    <citation type="submission" date="2012-07" db="EMBL/GenBank/DDBJ databases">
        <title>Genome of the Chinese tree shrew, a rising model animal genetically related to primates.</title>
        <authorList>
            <person name="Zhang G."/>
            <person name="Fan Y."/>
            <person name="Yao Y."/>
            <person name="Huang Z."/>
        </authorList>
    </citation>
    <scope>NUCLEOTIDE SEQUENCE [LARGE SCALE GENOMIC DNA]</scope>
</reference>
<feature type="transmembrane region" description="Helical" evidence="13">
    <location>
        <begin position="39"/>
        <end position="57"/>
    </location>
</feature>
<evidence type="ECO:0000259" key="14">
    <source>
        <dbReference type="PROSITE" id="PS50262"/>
    </source>
</evidence>
<sequence>MNIAKGTIFLLLPGLGMVGNLFVFVNYVWIIFLDAEKKSVQIVLLHLTFTNIIMILTKAMHHMMVAFGVKNFLHDIGCKIVIYLCRVARGLSMCTYSLLTVAQAITVSPSASMWGQHHPKAVQHILPCLLFFWVLNSLINMYVLHIITSSSSNGSHMIENHYYCHFQAQNQLSRWLFLTGKTLNDALFMILMGLASGYMVFLLHKHHKHTLYLQNTKRVYTMPPEIKAAQSVLLRCFAFFSFIGQILLFLYV</sequence>